<dbReference type="EMBL" id="CAJNXB010005668">
    <property type="protein sequence ID" value="CAF3439562.1"/>
    <property type="molecule type" value="Genomic_DNA"/>
</dbReference>
<dbReference type="Proteomes" id="UP000663825">
    <property type="component" value="Unassembled WGS sequence"/>
</dbReference>
<organism evidence="2 3">
    <name type="scientific">Rotaria socialis</name>
    <dbReference type="NCBI Taxonomy" id="392032"/>
    <lineage>
        <taxon>Eukaryota</taxon>
        <taxon>Metazoa</taxon>
        <taxon>Spiralia</taxon>
        <taxon>Gnathifera</taxon>
        <taxon>Rotifera</taxon>
        <taxon>Eurotatoria</taxon>
        <taxon>Bdelloidea</taxon>
        <taxon>Philodinida</taxon>
        <taxon>Philodinidae</taxon>
        <taxon>Rotaria</taxon>
    </lineage>
</organism>
<name>A0A818CZA4_9BILA</name>
<accession>A0A818CZA4</accession>
<sequence length="890" mass="103834">MDDQDEPLMSEELFSSNNDQNDNFLHFYTTTKTRTFCRQMVEIFRDANISNIHCLRILKLISSVLPQPHNSPTTLKALYDSIQVEQLFNKRLICIQCHHNLSHNDKICNKCFSKEKKYIASIFDVNQPLVFTRTLDRLSSEIEDNRKQCNLNHLSRQNNNNDIIFNQVYKELQNRHGSSSFISLLLHLDGISLCKSSKLNLWLLSCSLIELPVHLRYRRFNMIVLSVWIGHCISTRSGINYKIIVYGLTGDCPAIKLATKHISHQGYLCCWFCYIHGIHVDNKRQYYFEKKIILRSETEYEFYSKEAEKTKTNIYGHLGRSPFSVVFDIHLPRCIVIDYMHVSLLRHTRTIIQYLYQKFLKPKQRDELDDLFRHQAFPHNFNRKMRCVKDFSYCKASELRNMLLYGLLPLIRSFLPVQLAAHLALYVAAMRLLHGPRTLGDATEIIANELMINYYRDHQSFYTSIQNFVLHLHVHYANQYRLHGSLSNLGTFGQESLLGHFAKNRHGTHHFGELITNNYNVDFTIHNQPNSHSSSRNIEIDGIFDLHDSSISRALHEYHNALCICDKIDQCISIYRRCRLKHTVYHSLLYRRRGSSVSYFVQYSKGQDDNLFGSLEDCNSEYARLTRLSQDQADDQNDGNILASCFKLIHAMIFILSDDSIQDAINMINSSMKNIRSSKIDRTRLSSSTSSSPRISTCAQTPEKIDVEDDENSTITMSNKNKSNIQSESNVLQDIDNRVNQLNEKLISNSSKFDQLMQKLYVKIDRLTSNINVHKHALEPYVDKTGETFPDVLMFNNYNLLDLMATDYGNYARKILRIVFSQDELKSSILPPGKPHLRRQPLDQDRFKICMDAIRYKFKLDAVNFGLFYRALLRRKLTDFLIEERRRQST</sequence>
<dbReference type="AlphaFoldDB" id="A0A818CZA4"/>
<feature type="compositionally biased region" description="Low complexity" evidence="1">
    <location>
        <begin position="685"/>
        <end position="697"/>
    </location>
</feature>
<evidence type="ECO:0000313" key="3">
    <source>
        <dbReference type="Proteomes" id="UP000663825"/>
    </source>
</evidence>
<feature type="region of interest" description="Disordered" evidence="1">
    <location>
        <begin position="679"/>
        <end position="701"/>
    </location>
</feature>
<reference evidence="2" key="1">
    <citation type="submission" date="2021-02" db="EMBL/GenBank/DDBJ databases">
        <authorList>
            <person name="Nowell W R."/>
        </authorList>
    </citation>
    <scope>NUCLEOTIDE SEQUENCE</scope>
</reference>
<gene>
    <name evidence="2" type="ORF">TIS948_LOCUS31072</name>
</gene>
<proteinExistence type="predicted"/>
<dbReference type="PANTHER" id="PTHR33053">
    <property type="entry name" value="PROTEIN, PUTATIVE-RELATED"/>
    <property type="match status" value="1"/>
</dbReference>
<evidence type="ECO:0000256" key="1">
    <source>
        <dbReference type="SAM" id="MobiDB-lite"/>
    </source>
</evidence>
<dbReference type="OrthoDB" id="10053978at2759"/>
<dbReference type="PANTHER" id="PTHR33053:SF24">
    <property type="entry name" value="TRANSPOSASE DOMAIN-CONTAINING PROTEIN"/>
    <property type="match status" value="1"/>
</dbReference>
<evidence type="ECO:0000313" key="2">
    <source>
        <dbReference type="EMBL" id="CAF3439562.1"/>
    </source>
</evidence>
<protein>
    <submittedName>
        <fullName evidence="2">Uncharacterized protein</fullName>
    </submittedName>
</protein>
<comment type="caution">
    <text evidence="2">The sequence shown here is derived from an EMBL/GenBank/DDBJ whole genome shotgun (WGS) entry which is preliminary data.</text>
</comment>